<accession>A0A645FQU4</accession>
<dbReference type="InterPro" id="IPR007612">
    <property type="entry name" value="LOR"/>
</dbReference>
<evidence type="ECO:0008006" key="3">
    <source>
        <dbReference type="Google" id="ProtNLM"/>
    </source>
</evidence>
<gene>
    <name evidence="2" type="ORF">SDC9_164144</name>
</gene>
<evidence type="ECO:0000313" key="2">
    <source>
        <dbReference type="EMBL" id="MPN16797.1"/>
    </source>
</evidence>
<reference evidence="2" key="1">
    <citation type="submission" date="2019-08" db="EMBL/GenBank/DDBJ databases">
        <authorList>
            <person name="Kucharzyk K."/>
            <person name="Murdoch R.W."/>
            <person name="Higgins S."/>
            <person name="Loffler F."/>
        </authorList>
    </citation>
    <scope>NUCLEOTIDE SEQUENCE</scope>
</reference>
<dbReference type="AlphaFoldDB" id="A0A645FQU4"/>
<sequence length="169" mass="19726">MSTYYIKQKISSNDKYYVYDDNNKPYLKIMSNNKLLTFIDRLFGGIFSFGNTLYIKSIDEDELITIKKKFGFFKKEYDLYNKKDKIASIKQHIMSINPKISIVTKEDDYLITGDLLGISFTISKNDIDIAQVKKVMFTFMDSYKIDIFEDKDALICLSILIVIDNSIHN</sequence>
<dbReference type="SUPFAM" id="SSF54518">
    <property type="entry name" value="Tubby C-terminal domain-like"/>
    <property type="match status" value="1"/>
</dbReference>
<comment type="caution">
    <text evidence="2">The sequence shown here is derived from an EMBL/GenBank/DDBJ whole genome shotgun (WGS) entry which is preliminary data.</text>
</comment>
<dbReference type="EMBL" id="VSSQ01063793">
    <property type="protein sequence ID" value="MPN16797.1"/>
    <property type="molecule type" value="Genomic_DNA"/>
</dbReference>
<evidence type="ECO:0000256" key="1">
    <source>
        <dbReference type="ARBA" id="ARBA00005437"/>
    </source>
</evidence>
<dbReference type="Gene3D" id="2.40.160.200">
    <property type="entry name" value="LURP1-related"/>
    <property type="match status" value="1"/>
</dbReference>
<dbReference type="InterPro" id="IPR025659">
    <property type="entry name" value="Tubby-like_C"/>
</dbReference>
<comment type="similarity">
    <text evidence="1">Belongs to the LOR family.</text>
</comment>
<proteinExistence type="inferred from homology"/>
<protein>
    <recommendedName>
        <fullName evidence="3">Tubby C 2</fullName>
    </recommendedName>
</protein>
<dbReference type="Pfam" id="PF04525">
    <property type="entry name" value="LOR"/>
    <property type="match status" value="1"/>
</dbReference>
<organism evidence="2">
    <name type="scientific">bioreactor metagenome</name>
    <dbReference type="NCBI Taxonomy" id="1076179"/>
    <lineage>
        <taxon>unclassified sequences</taxon>
        <taxon>metagenomes</taxon>
        <taxon>ecological metagenomes</taxon>
    </lineage>
</organism>
<dbReference type="InterPro" id="IPR038595">
    <property type="entry name" value="LOR_sf"/>
</dbReference>
<name>A0A645FQU4_9ZZZZ</name>